<keyword evidence="15" id="KW-1185">Reference proteome</keyword>
<dbReference type="GO" id="GO:0008270">
    <property type="term" value="F:zinc ion binding"/>
    <property type="evidence" value="ECO:0007669"/>
    <property type="project" value="UniProtKB-KW"/>
</dbReference>
<feature type="compositionally biased region" description="Low complexity" evidence="12">
    <location>
        <begin position="42"/>
        <end position="54"/>
    </location>
</feature>
<dbReference type="GO" id="GO:0003677">
    <property type="term" value="F:DNA binding"/>
    <property type="evidence" value="ECO:0007669"/>
    <property type="project" value="UniProtKB-KW"/>
</dbReference>
<dbReference type="STRING" id="94208.A0A2S4KQU8"/>
<feature type="region of interest" description="Disordered" evidence="12">
    <location>
        <begin position="394"/>
        <end position="429"/>
    </location>
</feature>
<feature type="compositionally biased region" description="Gly residues" evidence="12">
    <location>
        <begin position="173"/>
        <end position="183"/>
    </location>
</feature>
<evidence type="ECO:0000256" key="12">
    <source>
        <dbReference type="SAM" id="MobiDB-lite"/>
    </source>
</evidence>
<evidence type="ECO:0000313" key="15">
    <source>
        <dbReference type="Proteomes" id="UP000237481"/>
    </source>
</evidence>
<dbReference type="InterPro" id="IPR013087">
    <property type="entry name" value="Znf_C2H2_type"/>
</dbReference>
<dbReference type="PANTHER" id="PTHR16515">
    <property type="entry name" value="PR DOMAIN ZINC FINGER PROTEIN"/>
    <property type="match status" value="1"/>
</dbReference>
<feature type="compositionally biased region" description="Pro residues" evidence="12">
    <location>
        <begin position="273"/>
        <end position="284"/>
    </location>
</feature>
<keyword evidence="7" id="KW-0805">Transcription regulation</keyword>
<dbReference type="OrthoDB" id="8922241at2759"/>
<keyword evidence="8" id="KW-0238">DNA-binding</keyword>
<feature type="compositionally biased region" description="Low complexity" evidence="12">
    <location>
        <begin position="1"/>
        <end position="15"/>
    </location>
</feature>
<sequence>MENSSFSSRRAAAGSLPTFTLPPPNAAEVPSMALLTSHCPRSSSPFGLVSSGSLTSSPGAGDGLSPSLSSVNTTSSQGSQAHTTNLQYTYSGQVHGGWPTPGNSSYHVSSAAHAQQPLGQSPYGGRTSMYGHQQQPNMGFGNPRSSQSPATGGEGLPAPPYESVHQTFSTPIPGGGGGGGGGQDGHHNMSPGQGTHGGAMLTGHNATQPPTSSTAPAPIDPFAHSRPPSNPSYYAVSSTSQQSSFPSYAPHSQHSPTSTGPGSRGMGSISGQPPHPSMGPPPGSYRPYGTYQHMPPAMNGPVMSNIHQPGSQMAVIPGMGMQQTYGGHPLIYGHHSQPQQQSERPFKCDQCTQSFSRNHDLKRHKRIHLAVKPFPCNFCSKSFSRKDALKRHRLVKGCENKVNENAGGDGTGDRGGEGDDDRSSVGKET</sequence>
<dbReference type="FunFam" id="3.30.160.60:FF:000065">
    <property type="entry name" value="B-cell CLL/lymphoma 6, member B"/>
    <property type="match status" value="1"/>
</dbReference>
<dbReference type="SMART" id="SM00355">
    <property type="entry name" value="ZnF_C2H2"/>
    <property type="match status" value="2"/>
</dbReference>
<evidence type="ECO:0000256" key="1">
    <source>
        <dbReference type="ARBA" id="ARBA00004123"/>
    </source>
</evidence>
<dbReference type="PROSITE" id="PS00028">
    <property type="entry name" value="ZINC_FINGER_C2H2_1"/>
    <property type="match status" value="1"/>
</dbReference>
<organism evidence="14 15">
    <name type="scientific">Tolypocladium paradoxum</name>
    <dbReference type="NCBI Taxonomy" id="94208"/>
    <lineage>
        <taxon>Eukaryota</taxon>
        <taxon>Fungi</taxon>
        <taxon>Dikarya</taxon>
        <taxon>Ascomycota</taxon>
        <taxon>Pezizomycotina</taxon>
        <taxon>Sordariomycetes</taxon>
        <taxon>Hypocreomycetidae</taxon>
        <taxon>Hypocreales</taxon>
        <taxon>Ophiocordycipitaceae</taxon>
        <taxon>Tolypocladium</taxon>
    </lineage>
</organism>
<dbReference type="AlphaFoldDB" id="A0A2S4KQU8"/>
<dbReference type="InterPro" id="IPR036236">
    <property type="entry name" value="Znf_C2H2_sf"/>
</dbReference>
<comment type="similarity">
    <text evidence="2">Belongs to the krueppel C2H2-type zinc-finger protein family.</text>
</comment>
<feature type="compositionally biased region" description="Polar residues" evidence="12">
    <location>
        <begin position="250"/>
        <end position="261"/>
    </location>
</feature>
<dbReference type="FunFam" id="3.30.160.60:FF:001156">
    <property type="entry name" value="Zinc finger protein 407"/>
    <property type="match status" value="1"/>
</dbReference>
<comment type="caution">
    <text evidence="14">The sequence shown here is derived from an EMBL/GenBank/DDBJ whole genome shotgun (WGS) entry which is preliminary data.</text>
</comment>
<feature type="compositionally biased region" description="Polar residues" evidence="12">
    <location>
        <begin position="130"/>
        <end position="150"/>
    </location>
</feature>
<comment type="subcellular location">
    <subcellularLocation>
        <location evidence="1">Nucleus</location>
    </subcellularLocation>
</comment>
<keyword evidence="9" id="KW-0804">Transcription</keyword>
<proteinExistence type="inferred from homology"/>
<evidence type="ECO:0000256" key="10">
    <source>
        <dbReference type="ARBA" id="ARBA00023242"/>
    </source>
</evidence>
<evidence type="ECO:0000256" key="2">
    <source>
        <dbReference type="ARBA" id="ARBA00006991"/>
    </source>
</evidence>
<evidence type="ECO:0000313" key="14">
    <source>
        <dbReference type="EMBL" id="POR32555.1"/>
    </source>
</evidence>
<accession>A0A2S4KQU8</accession>
<feature type="region of interest" description="Disordered" evidence="12">
    <location>
        <begin position="40"/>
        <end position="80"/>
    </location>
</feature>
<dbReference type="Pfam" id="PF00096">
    <property type="entry name" value="zf-C2H2"/>
    <property type="match status" value="2"/>
</dbReference>
<evidence type="ECO:0000256" key="5">
    <source>
        <dbReference type="ARBA" id="ARBA00022771"/>
    </source>
</evidence>
<dbReference type="Gene3D" id="3.30.160.60">
    <property type="entry name" value="Classic Zinc Finger"/>
    <property type="match status" value="2"/>
</dbReference>
<evidence type="ECO:0000256" key="7">
    <source>
        <dbReference type="ARBA" id="ARBA00023015"/>
    </source>
</evidence>
<feature type="compositionally biased region" description="Basic and acidic residues" evidence="12">
    <location>
        <begin position="411"/>
        <end position="429"/>
    </location>
</feature>
<evidence type="ECO:0000256" key="3">
    <source>
        <dbReference type="ARBA" id="ARBA00022723"/>
    </source>
</evidence>
<gene>
    <name evidence="14" type="ORF">TPAR_07231</name>
</gene>
<feature type="compositionally biased region" description="Low complexity" evidence="12">
    <location>
        <begin position="64"/>
        <end position="80"/>
    </location>
</feature>
<evidence type="ECO:0000256" key="4">
    <source>
        <dbReference type="ARBA" id="ARBA00022737"/>
    </source>
</evidence>
<reference evidence="14 15" key="1">
    <citation type="submission" date="2018-01" db="EMBL/GenBank/DDBJ databases">
        <title>Harnessing the power of phylogenomics to disentangle the directionality and signatures of interkingdom host jumping in the parasitic fungal genus Tolypocladium.</title>
        <authorList>
            <person name="Quandt C.A."/>
            <person name="Patterson W."/>
            <person name="Spatafora J.W."/>
        </authorList>
    </citation>
    <scope>NUCLEOTIDE SEQUENCE [LARGE SCALE GENOMIC DNA]</scope>
    <source>
        <strain evidence="14 15">NRBC 100945</strain>
    </source>
</reference>
<evidence type="ECO:0000259" key="13">
    <source>
        <dbReference type="PROSITE" id="PS50157"/>
    </source>
</evidence>
<dbReference type="GO" id="GO:0005634">
    <property type="term" value="C:nucleus"/>
    <property type="evidence" value="ECO:0007669"/>
    <property type="project" value="UniProtKB-SubCell"/>
</dbReference>
<feature type="domain" description="C2H2-type" evidence="13">
    <location>
        <begin position="346"/>
        <end position="373"/>
    </location>
</feature>
<dbReference type="PANTHER" id="PTHR16515:SF66">
    <property type="entry name" value="C2H2-TYPE DOMAIN-CONTAINING PROTEIN"/>
    <property type="match status" value="1"/>
</dbReference>
<keyword evidence="10" id="KW-0539">Nucleus</keyword>
<feature type="domain" description="C2H2-type" evidence="13">
    <location>
        <begin position="374"/>
        <end position="401"/>
    </location>
</feature>
<feature type="compositionally biased region" description="Low complexity" evidence="12">
    <location>
        <begin position="232"/>
        <end position="248"/>
    </location>
</feature>
<keyword evidence="5 11" id="KW-0863">Zinc-finger</keyword>
<dbReference type="PROSITE" id="PS50157">
    <property type="entry name" value="ZINC_FINGER_C2H2_2"/>
    <property type="match status" value="2"/>
</dbReference>
<dbReference type="GO" id="GO:0010468">
    <property type="term" value="P:regulation of gene expression"/>
    <property type="evidence" value="ECO:0007669"/>
    <property type="project" value="TreeGrafter"/>
</dbReference>
<dbReference type="SUPFAM" id="SSF57667">
    <property type="entry name" value="beta-beta-alpha zinc fingers"/>
    <property type="match status" value="1"/>
</dbReference>
<evidence type="ECO:0000256" key="6">
    <source>
        <dbReference type="ARBA" id="ARBA00022833"/>
    </source>
</evidence>
<keyword evidence="4" id="KW-0677">Repeat</keyword>
<dbReference type="InterPro" id="IPR050331">
    <property type="entry name" value="Zinc_finger"/>
</dbReference>
<dbReference type="EMBL" id="PKSG01000831">
    <property type="protein sequence ID" value="POR32555.1"/>
    <property type="molecule type" value="Genomic_DNA"/>
</dbReference>
<keyword evidence="3" id="KW-0479">Metal-binding</keyword>
<evidence type="ECO:0000256" key="8">
    <source>
        <dbReference type="ARBA" id="ARBA00023125"/>
    </source>
</evidence>
<keyword evidence="6" id="KW-0862">Zinc</keyword>
<protein>
    <submittedName>
        <fullName evidence="14">Transcriptional regulator prz1</fullName>
    </submittedName>
</protein>
<dbReference type="Proteomes" id="UP000237481">
    <property type="component" value="Unassembled WGS sequence"/>
</dbReference>
<feature type="region of interest" description="Disordered" evidence="12">
    <location>
        <begin position="101"/>
        <end position="292"/>
    </location>
</feature>
<evidence type="ECO:0000256" key="11">
    <source>
        <dbReference type="PROSITE-ProRule" id="PRU00042"/>
    </source>
</evidence>
<name>A0A2S4KQU8_9HYPO</name>
<feature type="region of interest" description="Disordered" evidence="12">
    <location>
        <begin position="1"/>
        <end position="27"/>
    </location>
</feature>
<evidence type="ECO:0000256" key="9">
    <source>
        <dbReference type="ARBA" id="ARBA00023163"/>
    </source>
</evidence>